<keyword evidence="5" id="KW-0460">Magnesium</keyword>
<evidence type="ECO:0000256" key="5">
    <source>
        <dbReference type="ARBA" id="ARBA00022842"/>
    </source>
</evidence>
<sequence length="258" mass="29114">MSGLRPLYLQGSHGLAVRLDGPALRVLRPAHADQLFPLTRLSRVVLSGAGEWSTAALLACAEHGISVTFLDRDGGVRAYLFGDCGSRESLFHRLRDLLERPDWRGRYVDWCRGMESHARRALCRRIGLDPSRAHELALSRNLETIKRRYASAAVCRWGEQHLYGWLAALVAEELAAVGLDAPHLHSFGERLQPIADFTRLLAWDLQLPVIERLQHGAAAAGAVDERQLVQLFEARVPRLRRLARLLHTRLYNWLVELT</sequence>
<accession>A0A317N1H2</accession>
<dbReference type="Gene3D" id="3.100.10.20">
    <property type="entry name" value="CRISPR-associated endonuclease Cas1, N-terminal domain"/>
    <property type="match status" value="1"/>
</dbReference>
<evidence type="ECO:0000256" key="4">
    <source>
        <dbReference type="ARBA" id="ARBA00022801"/>
    </source>
</evidence>
<gene>
    <name evidence="7" type="ORF">C7443_101466</name>
</gene>
<evidence type="ECO:0000313" key="7">
    <source>
        <dbReference type="EMBL" id="PWV65980.1"/>
    </source>
</evidence>
<dbReference type="EMBL" id="QGTJ01000001">
    <property type="protein sequence ID" value="PWV65980.1"/>
    <property type="molecule type" value="Genomic_DNA"/>
</dbReference>
<keyword evidence="4" id="KW-0378">Hydrolase</keyword>
<dbReference type="Pfam" id="PF01867">
    <property type="entry name" value="Cas_Cas1"/>
    <property type="match status" value="1"/>
</dbReference>
<dbReference type="GO" id="GO:0046872">
    <property type="term" value="F:metal ion binding"/>
    <property type="evidence" value="ECO:0007669"/>
    <property type="project" value="UniProtKB-KW"/>
</dbReference>
<evidence type="ECO:0000256" key="6">
    <source>
        <dbReference type="ARBA" id="ARBA00023118"/>
    </source>
</evidence>
<dbReference type="GO" id="GO:0016787">
    <property type="term" value="F:hydrolase activity"/>
    <property type="evidence" value="ECO:0007669"/>
    <property type="project" value="UniProtKB-KW"/>
</dbReference>
<dbReference type="GO" id="GO:0051607">
    <property type="term" value="P:defense response to virus"/>
    <property type="evidence" value="ECO:0007669"/>
    <property type="project" value="UniProtKB-KW"/>
</dbReference>
<name>A0A317N1H2_9GAMM</name>
<evidence type="ECO:0000313" key="8">
    <source>
        <dbReference type="Proteomes" id="UP000246569"/>
    </source>
</evidence>
<comment type="caution">
    <text evidence="7">The sequence shown here is derived from an EMBL/GenBank/DDBJ whole genome shotgun (WGS) entry which is preliminary data.</text>
</comment>
<keyword evidence="1" id="KW-0540">Nuclease</keyword>
<dbReference type="GO" id="GO:0043571">
    <property type="term" value="P:maintenance of CRISPR repeat elements"/>
    <property type="evidence" value="ECO:0007669"/>
    <property type="project" value="InterPro"/>
</dbReference>
<dbReference type="RefSeq" id="WP_170123456.1">
    <property type="nucleotide sequence ID" value="NZ_QGTJ01000001.1"/>
</dbReference>
<proteinExistence type="predicted"/>
<dbReference type="InterPro" id="IPR042211">
    <property type="entry name" value="CRISPR-assoc_Cas1_N"/>
</dbReference>
<dbReference type="GO" id="GO:0004519">
    <property type="term" value="F:endonuclease activity"/>
    <property type="evidence" value="ECO:0007669"/>
    <property type="project" value="UniProtKB-KW"/>
</dbReference>
<evidence type="ECO:0000256" key="2">
    <source>
        <dbReference type="ARBA" id="ARBA00022723"/>
    </source>
</evidence>
<evidence type="ECO:0000256" key="3">
    <source>
        <dbReference type="ARBA" id="ARBA00022759"/>
    </source>
</evidence>
<keyword evidence="2" id="KW-0479">Metal-binding</keyword>
<keyword evidence="8" id="KW-1185">Reference proteome</keyword>
<organism evidence="7 8">
    <name type="scientific">Plasticicumulans acidivorans</name>
    <dbReference type="NCBI Taxonomy" id="886464"/>
    <lineage>
        <taxon>Bacteria</taxon>
        <taxon>Pseudomonadati</taxon>
        <taxon>Pseudomonadota</taxon>
        <taxon>Gammaproteobacteria</taxon>
        <taxon>Candidatus Competibacteraceae</taxon>
        <taxon>Plasticicumulans</taxon>
    </lineage>
</organism>
<dbReference type="GO" id="GO:0003676">
    <property type="term" value="F:nucleic acid binding"/>
    <property type="evidence" value="ECO:0007669"/>
    <property type="project" value="InterPro"/>
</dbReference>
<dbReference type="Proteomes" id="UP000246569">
    <property type="component" value="Unassembled WGS sequence"/>
</dbReference>
<keyword evidence="3" id="KW-0255">Endonuclease</keyword>
<dbReference type="AlphaFoldDB" id="A0A317N1H2"/>
<dbReference type="InterPro" id="IPR002729">
    <property type="entry name" value="CRISPR-assoc_Cas1"/>
</dbReference>
<keyword evidence="6" id="KW-0051">Antiviral defense</keyword>
<reference evidence="7 8" key="1">
    <citation type="submission" date="2018-05" db="EMBL/GenBank/DDBJ databases">
        <title>Genomic Encyclopedia of Type Strains, Phase IV (KMG-IV): sequencing the most valuable type-strain genomes for metagenomic binning, comparative biology and taxonomic classification.</title>
        <authorList>
            <person name="Goeker M."/>
        </authorList>
    </citation>
    <scope>NUCLEOTIDE SEQUENCE [LARGE SCALE GENOMIC DNA]</scope>
    <source>
        <strain evidence="7 8">DSM 23606</strain>
    </source>
</reference>
<protein>
    <submittedName>
        <fullName evidence="7">CRISPR associated protein Cas1 family</fullName>
    </submittedName>
</protein>
<evidence type="ECO:0000256" key="1">
    <source>
        <dbReference type="ARBA" id="ARBA00022722"/>
    </source>
</evidence>